<name>A0A6I3M3I8_9MICO</name>
<keyword evidence="5" id="KW-1185">Reference proteome</keyword>
<keyword evidence="2" id="KW-1133">Transmembrane helix</keyword>
<evidence type="ECO:0000256" key="2">
    <source>
        <dbReference type="SAM" id="Phobius"/>
    </source>
</evidence>
<dbReference type="InterPro" id="IPR003675">
    <property type="entry name" value="Rce1/LyrA-like_dom"/>
</dbReference>
<dbReference type="Pfam" id="PF02517">
    <property type="entry name" value="Rce1-like"/>
    <property type="match status" value="1"/>
</dbReference>
<feature type="transmembrane region" description="Helical" evidence="2">
    <location>
        <begin position="216"/>
        <end position="235"/>
    </location>
</feature>
<feature type="transmembrane region" description="Helical" evidence="2">
    <location>
        <begin position="152"/>
        <end position="170"/>
    </location>
</feature>
<reference evidence="4 5" key="1">
    <citation type="submission" date="2019-11" db="EMBL/GenBank/DDBJ databases">
        <title>Agromyces kandeliae sp. nov., isolated from mangrove soil.</title>
        <authorList>
            <person name="Wang R."/>
        </authorList>
    </citation>
    <scope>NUCLEOTIDE SEQUENCE [LARGE SCALE GENOMIC DNA]</scope>
    <source>
        <strain evidence="4 5">JCM 11433</strain>
    </source>
</reference>
<keyword evidence="4" id="KW-0645">Protease</keyword>
<feature type="domain" description="CAAX prenyl protease 2/Lysostaphin resistance protein A-like" evidence="3">
    <location>
        <begin position="156"/>
        <end position="253"/>
    </location>
</feature>
<sequence>MSEQRDRRDRSSPAPPSTSGATMTDQTSAPAPARTNAWKAFWDRGGWWKALGFVAVYLAAYQFLPLIASPLLSGAIDRENVFATPASVFVAITFPLVVGSIVLIVFALTVRWLPSPLFARQPVRGRWWMWIAVVLVLIPIVLRALGTDYSRYSVAVIVTVFVTGLLVGFSEELLTRGVAVVLLRRAGYNEWVVAALSALLFAALHSANFFTGQDVATVSFTIFYTFCFGILMYLVMRATGSIIWAMVLHGLTDPTTMLASGGVDENTAGTSNVFISLVSPATILMIVGALVLLIFIRGNAKGRAAEGEPERVAPPTA</sequence>
<keyword evidence="2" id="KW-0472">Membrane</keyword>
<feature type="transmembrane region" description="Helical" evidence="2">
    <location>
        <begin position="88"/>
        <end position="113"/>
    </location>
</feature>
<protein>
    <submittedName>
        <fullName evidence="4">CPBP family intramembrane metalloprotease</fullName>
    </submittedName>
</protein>
<accession>A0A6I3M3I8</accession>
<evidence type="ECO:0000313" key="5">
    <source>
        <dbReference type="Proteomes" id="UP000433071"/>
    </source>
</evidence>
<dbReference type="GO" id="GO:0008237">
    <property type="term" value="F:metallopeptidase activity"/>
    <property type="evidence" value="ECO:0007669"/>
    <property type="project" value="UniProtKB-KW"/>
</dbReference>
<evidence type="ECO:0000256" key="1">
    <source>
        <dbReference type="SAM" id="MobiDB-lite"/>
    </source>
</evidence>
<evidence type="ECO:0000313" key="4">
    <source>
        <dbReference type="EMBL" id="MTH67388.1"/>
    </source>
</evidence>
<comment type="caution">
    <text evidence="4">The sequence shown here is derived from an EMBL/GenBank/DDBJ whole genome shotgun (WGS) entry which is preliminary data.</text>
</comment>
<dbReference type="GO" id="GO:0006508">
    <property type="term" value="P:proteolysis"/>
    <property type="evidence" value="ECO:0007669"/>
    <property type="project" value="UniProtKB-KW"/>
</dbReference>
<feature type="transmembrane region" description="Helical" evidence="2">
    <location>
        <begin position="47"/>
        <end position="68"/>
    </location>
</feature>
<proteinExistence type="predicted"/>
<feature type="transmembrane region" description="Helical" evidence="2">
    <location>
        <begin position="242"/>
        <end position="261"/>
    </location>
</feature>
<feature type="transmembrane region" description="Helical" evidence="2">
    <location>
        <begin position="191"/>
        <end position="210"/>
    </location>
</feature>
<gene>
    <name evidence="4" type="ORF">GJ743_03250</name>
</gene>
<evidence type="ECO:0000259" key="3">
    <source>
        <dbReference type="Pfam" id="PF02517"/>
    </source>
</evidence>
<dbReference type="OrthoDB" id="4772204at2"/>
<feature type="transmembrane region" description="Helical" evidence="2">
    <location>
        <begin position="273"/>
        <end position="296"/>
    </location>
</feature>
<dbReference type="Proteomes" id="UP000433071">
    <property type="component" value="Unassembled WGS sequence"/>
</dbReference>
<feature type="transmembrane region" description="Helical" evidence="2">
    <location>
        <begin position="125"/>
        <end position="146"/>
    </location>
</feature>
<feature type="region of interest" description="Disordered" evidence="1">
    <location>
        <begin position="1"/>
        <end position="31"/>
    </location>
</feature>
<dbReference type="AlphaFoldDB" id="A0A6I3M3I8"/>
<dbReference type="GO" id="GO:0004175">
    <property type="term" value="F:endopeptidase activity"/>
    <property type="evidence" value="ECO:0007669"/>
    <property type="project" value="UniProtKB-ARBA"/>
</dbReference>
<keyword evidence="4" id="KW-0482">Metalloprotease</keyword>
<keyword evidence="4" id="KW-0378">Hydrolase</keyword>
<dbReference type="EMBL" id="WMLB01000010">
    <property type="protein sequence ID" value="MTH67388.1"/>
    <property type="molecule type" value="Genomic_DNA"/>
</dbReference>
<keyword evidence="2" id="KW-0812">Transmembrane</keyword>
<organism evidence="4 5">
    <name type="scientific">Agromyces bracchium</name>
    <dbReference type="NCBI Taxonomy" id="88376"/>
    <lineage>
        <taxon>Bacteria</taxon>
        <taxon>Bacillati</taxon>
        <taxon>Actinomycetota</taxon>
        <taxon>Actinomycetes</taxon>
        <taxon>Micrococcales</taxon>
        <taxon>Microbacteriaceae</taxon>
        <taxon>Agromyces</taxon>
    </lineage>
</organism>
<feature type="compositionally biased region" description="Basic and acidic residues" evidence="1">
    <location>
        <begin position="1"/>
        <end position="11"/>
    </location>
</feature>
<dbReference type="GO" id="GO:0080120">
    <property type="term" value="P:CAAX-box protein maturation"/>
    <property type="evidence" value="ECO:0007669"/>
    <property type="project" value="UniProtKB-ARBA"/>
</dbReference>